<name>A0A1Q3BDS3_CEPFO</name>
<accession>A0A1Q3BDS3</accession>
<dbReference type="InterPro" id="IPR001878">
    <property type="entry name" value="Znf_CCHC"/>
</dbReference>
<evidence type="ECO:0000256" key="2">
    <source>
        <dbReference type="SAM" id="Coils"/>
    </source>
</evidence>
<sequence length="267" mass="30419">EKEMLKLNAKAKHIIFCALDSNSFNCISSCNSAKEIWDKLEHVHEEKNDEETSLCLMARDVFESESDEEDASKEGNEVSYDEVIEVVDRYTSIISSLKNKIKCLTVGNNELKMNISSINENESKKEEIGFLKKEISCLSKENESLKNEVDIMNMSLELSTDFKKENEKLKIEVDALKKTFSKFSSSSDKLDRLLGVQRCVFDRAGLGFDEMNKVKYFENLLDRKKIDNVVSCNLCGKNGHVASKCWNKKHIVSYNFCGKFGHISSVC</sequence>
<reference evidence="5" key="1">
    <citation type="submission" date="2016-04" db="EMBL/GenBank/DDBJ databases">
        <title>Cephalotus genome sequencing.</title>
        <authorList>
            <person name="Fukushima K."/>
            <person name="Hasebe M."/>
            <person name="Fang X."/>
        </authorList>
    </citation>
    <scope>NUCLEOTIDE SEQUENCE [LARGE SCALE GENOMIC DNA]</scope>
    <source>
        <strain evidence="5">cv. St1</strain>
    </source>
</reference>
<dbReference type="GO" id="GO:0008270">
    <property type="term" value="F:zinc ion binding"/>
    <property type="evidence" value="ECO:0007669"/>
    <property type="project" value="UniProtKB-KW"/>
</dbReference>
<dbReference type="EMBL" id="BDDD01000450">
    <property type="protein sequence ID" value="GAV66049.1"/>
    <property type="molecule type" value="Genomic_DNA"/>
</dbReference>
<keyword evidence="1" id="KW-0479">Metal-binding</keyword>
<keyword evidence="2" id="KW-0175">Coiled coil</keyword>
<feature type="coiled-coil region" evidence="2">
    <location>
        <begin position="121"/>
        <end position="179"/>
    </location>
</feature>
<gene>
    <name evidence="4" type="ORF">CFOL_v3_09560</name>
</gene>
<dbReference type="SUPFAM" id="SSF75704">
    <property type="entry name" value="Mitotic arrest deficient-like 1, Mad1"/>
    <property type="match status" value="1"/>
</dbReference>
<keyword evidence="1" id="KW-0863">Zinc-finger</keyword>
<evidence type="ECO:0000256" key="1">
    <source>
        <dbReference type="PROSITE-ProRule" id="PRU00047"/>
    </source>
</evidence>
<evidence type="ECO:0000313" key="4">
    <source>
        <dbReference type="EMBL" id="GAV66049.1"/>
    </source>
</evidence>
<dbReference type="AlphaFoldDB" id="A0A1Q3BDS3"/>
<dbReference type="Pfam" id="PF14223">
    <property type="entry name" value="Retrotran_gag_2"/>
    <property type="match status" value="1"/>
</dbReference>
<dbReference type="Proteomes" id="UP000187406">
    <property type="component" value="Unassembled WGS sequence"/>
</dbReference>
<dbReference type="GO" id="GO:0003676">
    <property type="term" value="F:nucleic acid binding"/>
    <property type="evidence" value="ECO:0007669"/>
    <property type="project" value="InterPro"/>
</dbReference>
<dbReference type="OrthoDB" id="2007203at2759"/>
<keyword evidence="1" id="KW-0862">Zinc</keyword>
<proteinExistence type="predicted"/>
<protein>
    <submittedName>
        <fullName evidence="4">Zf-CCHC domain-containing protein</fullName>
    </submittedName>
</protein>
<feature type="domain" description="CCHC-type" evidence="3">
    <location>
        <begin position="232"/>
        <end position="245"/>
    </location>
</feature>
<dbReference type="InParanoid" id="A0A1Q3BDS3"/>
<dbReference type="InterPro" id="IPR036875">
    <property type="entry name" value="Znf_CCHC_sf"/>
</dbReference>
<dbReference type="SUPFAM" id="SSF57756">
    <property type="entry name" value="Retrovirus zinc finger-like domains"/>
    <property type="match status" value="1"/>
</dbReference>
<evidence type="ECO:0000313" key="5">
    <source>
        <dbReference type="Proteomes" id="UP000187406"/>
    </source>
</evidence>
<dbReference type="Gene3D" id="4.10.60.10">
    <property type="entry name" value="Zinc finger, CCHC-type"/>
    <property type="match status" value="1"/>
</dbReference>
<evidence type="ECO:0000259" key="3">
    <source>
        <dbReference type="PROSITE" id="PS50158"/>
    </source>
</evidence>
<feature type="non-terminal residue" evidence="4">
    <location>
        <position position="1"/>
    </location>
</feature>
<comment type="caution">
    <text evidence="4">The sequence shown here is derived from an EMBL/GenBank/DDBJ whole genome shotgun (WGS) entry which is preliminary data.</text>
</comment>
<organism evidence="4 5">
    <name type="scientific">Cephalotus follicularis</name>
    <name type="common">Albany pitcher plant</name>
    <dbReference type="NCBI Taxonomy" id="3775"/>
    <lineage>
        <taxon>Eukaryota</taxon>
        <taxon>Viridiplantae</taxon>
        <taxon>Streptophyta</taxon>
        <taxon>Embryophyta</taxon>
        <taxon>Tracheophyta</taxon>
        <taxon>Spermatophyta</taxon>
        <taxon>Magnoliopsida</taxon>
        <taxon>eudicotyledons</taxon>
        <taxon>Gunneridae</taxon>
        <taxon>Pentapetalae</taxon>
        <taxon>rosids</taxon>
        <taxon>fabids</taxon>
        <taxon>Oxalidales</taxon>
        <taxon>Cephalotaceae</taxon>
        <taxon>Cephalotus</taxon>
    </lineage>
</organism>
<keyword evidence="5" id="KW-1185">Reference proteome</keyword>
<dbReference type="PROSITE" id="PS50158">
    <property type="entry name" value="ZF_CCHC"/>
    <property type="match status" value="1"/>
</dbReference>